<evidence type="ECO:0000313" key="2">
    <source>
        <dbReference type="EMBL" id="GMQ27738.1"/>
    </source>
</evidence>
<feature type="chain" id="PRO_5045438208" evidence="1">
    <location>
        <begin position="20"/>
        <end position="211"/>
    </location>
</feature>
<sequence length="211" mass="23159">MASKKSGLTLLLLAFLALAPGGCGILCNNPCGCNPTFPEQSARIRSFELLTFSTGGQQITPSLNQPYDQVVKAFRIKDFDLISSAEKSSNFNWNLGVAYACSPPPITVDKQLIDLRIINQEEVILGDGTRWEVGQELSEFFGMNSFFSSSLVPIDEFLGEGLTLILEDFLKVGLIKDPGKSLELKLSFNLVLENGETFQISNEILSVRSKN</sequence>
<dbReference type="EMBL" id="BTPD01000001">
    <property type="protein sequence ID" value="GMQ27738.1"/>
    <property type="molecule type" value="Genomic_DNA"/>
</dbReference>
<accession>A0ABQ6PJ43</accession>
<dbReference type="RefSeq" id="WP_338222540.1">
    <property type="nucleotide sequence ID" value="NZ_BTPD01000001.1"/>
</dbReference>
<gene>
    <name evidence="2" type="ORF">Aconfl_03800</name>
</gene>
<keyword evidence="3" id="KW-1185">Reference proteome</keyword>
<keyword evidence="1" id="KW-0732">Signal</keyword>
<organism evidence="2 3">
    <name type="scientific">Algoriphagus confluentis</name>
    <dbReference type="NCBI Taxonomy" id="1697556"/>
    <lineage>
        <taxon>Bacteria</taxon>
        <taxon>Pseudomonadati</taxon>
        <taxon>Bacteroidota</taxon>
        <taxon>Cytophagia</taxon>
        <taxon>Cytophagales</taxon>
        <taxon>Cyclobacteriaceae</taxon>
        <taxon>Algoriphagus</taxon>
    </lineage>
</organism>
<reference evidence="2 3" key="1">
    <citation type="submission" date="2023-08" db="EMBL/GenBank/DDBJ databases">
        <title>Draft genome sequence of Algoriphagus confluentis.</title>
        <authorList>
            <person name="Takatani N."/>
            <person name="Hosokawa M."/>
            <person name="Sawabe T."/>
        </authorList>
    </citation>
    <scope>NUCLEOTIDE SEQUENCE [LARGE SCALE GENOMIC DNA]</scope>
    <source>
        <strain evidence="2 3">NBRC 111222</strain>
    </source>
</reference>
<name>A0ABQ6PJ43_9BACT</name>
<dbReference type="Proteomes" id="UP001338309">
    <property type="component" value="Unassembled WGS sequence"/>
</dbReference>
<evidence type="ECO:0000313" key="3">
    <source>
        <dbReference type="Proteomes" id="UP001338309"/>
    </source>
</evidence>
<feature type="signal peptide" evidence="1">
    <location>
        <begin position="1"/>
        <end position="19"/>
    </location>
</feature>
<evidence type="ECO:0000256" key="1">
    <source>
        <dbReference type="SAM" id="SignalP"/>
    </source>
</evidence>
<comment type="caution">
    <text evidence="2">The sequence shown here is derived from an EMBL/GenBank/DDBJ whole genome shotgun (WGS) entry which is preliminary data.</text>
</comment>
<proteinExistence type="predicted"/>
<protein>
    <submittedName>
        <fullName evidence="2">Uncharacterized protein</fullName>
    </submittedName>
</protein>